<keyword evidence="2" id="KW-1185">Reference proteome</keyword>
<sequence>MADYASLSYWDDVCSQPRVKSFVQDPAAQWSRKYDSLEIQLPEGVVFTTPAMYAESLSATRVTRASLIEILKSYRKTTQNKF</sequence>
<dbReference type="EMBL" id="MU167211">
    <property type="protein sequence ID" value="KAG0151784.1"/>
    <property type="molecule type" value="Genomic_DNA"/>
</dbReference>
<dbReference type="AlphaFoldDB" id="A0A9P6NTP7"/>
<name>A0A9P6NTP7_9BASI</name>
<evidence type="ECO:0000313" key="2">
    <source>
        <dbReference type="Proteomes" id="UP000886653"/>
    </source>
</evidence>
<proteinExistence type="predicted"/>
<evidence type="ECO:0000313" key="1">
    <source>
        <dbReference type="EMBL" id="KAG0151784.1"/>
    </source>
</evidence>
<protein>
    <submittedName>
        <fullName evidence="1">Uncharacterized protein</fullName>
    </submittedName>
</protein>
<reference evidence="1" key="1">
    <citation type="submission" date="2013-11" db="EMBL/GenBank/DDBJ databases">
        <title>Genome sequence of the fusiform rust pathogen reveals effectors for host alternation and coevolution with pine.</title>
        <authorList>
            <consortium name="DOE Joint Genome Institute"/>
            <person name="Smith K."/>
            <person name="Pendleton A."/>
            <person name="Kubisiak T."/>
            <person name="Anderson C."/>
            <person name="Salamov A."/>
            <person name="Aerts A."/>
            <person name="Riley R."/>
            <person name="Clum A."/>
            <person name="Lindquist E."/>
            <person name="Ence D."/>
            <person name="Campbell M."/>
            <person name="Kronenberg Z."/>
            <person name="Feau N."/>
            <person name="Dhillon B."/>
            <person name="Hamelin R."/>
            <person name="Burleigh J."/>
            <person name="Smith J."/>
            <person name="Yandell M."/>
            <person name="Nelson C."/>
            <person name="Grigoriev I."/>
            <person name="Davis J."/>
        </authorList>
    </citation>
    <scope>NUCLEOTIDE SEQUENCE</scope>
    <source>
        <strain evidence="1">G11</strain>
    </source>
</reference>
<organism evidence="1 2">
    <name type="scientific">Cronartium quercuum f. sp. fusiforme G11</name>
    <dbReference type="NCBI Taxonomy" id="708437"/>
    <lineage>
        <taxon>Eukaryota</taxon>
        <taxon>Fungi</taxon>
        <taxon>Dikarya</taxon>
        <taxon>Basidiomycota</taxon>
        <taxon>Pucciniomycotina</taxon>
        <taxon>Pucciniomycetes</taxon>
        <taxon>Pucciniales</taxon>
        <taxon>Coleosporiaceae</taxon>
        <taxon>Cronartium</taxon>
    </lineage>
</organism>
<accession>A0A9P6NTP7</accession>
<dbReference type="Proteomes" id="UP000886653">
    <property type="component" value="Unassembled WGS sequence"/>
</dbReference>
<gene>
    <name evidence="1" type="ORF">CROQUDRAFT_86427</name>
</gene>
<comment type="caution">
    <text evidence="1">The sequence shown here is derived from an EMBL/GenBank/DDBJ whole genome shotgun (WGS) entry which is preliminary data.</text>
</comment>